<evidence type="ECO:0000256" key="1">
    <source>
        <dbReference type="ARBA" id="ARBA00004196"/>
    </source>
</evidence>
<feature type="chain" id="PRO_5039531936" evidence="5">
    <location>
        <begin position="30"/>
        <end position="319"/>
    </location>
</feature>
<dbReference type="EMBL" id="JACBZS010000001">
    <property type="protein sequence ID" value="NYI70934.1"/>
    <property type="molecule type" value="Genomic_DNA"/>
</dbReference>
<accession>A0A7Z0D8J9</accession>
<evidence type="ECO:0000256" key="4">
    <source>
        <dbReference type="ARBA" id="ARBA00022729"/>
    </source>
</evidence>
<organism evidence="7 8">
    <name type="scientific">Naumannella cuiyingiana</name>
    <dbReference type="NCBI Taxonomy" id="1347891"/>
    <lineage>
        <taxon>Bacteria</taxon>
        <taxon>Bacillati</taxon>
        <taxon>Actinomycetota</taxon>
        <taxon>Actinomycetes</taxon>
        <taxon>Propionibacteriales</taxon>
        <taxon>Propionibacteriaceae</taxon>
        <taxon>Naumannella</taxon>
    </lineage>
</organism>
<dbReference type="Proteomes" id="UP000527616">
    <property type="component" value="Unassembled WGS sequence"/>
</dbReference>
<comment type="caution">
    <text evidence="7">The sequence shown here is derived from an EMBL/GenBank/DDBJ whole genome shotgun (WGS) entry which is preliminary data.</text>
</comment>
<name>A0A7Z0D8J9_9ACTN</name>
<keyword evidence="8" id="KW-1185">Reference proteome</keyword>
<dbReference type="Pfam" id="PF01497">
    <property type="entry name" value="Peripla_BP_2"/>
    <property type="match status" value="1"/>
</dbReference>
<evidence type="ECO:0000256" key="3">
    <source>
        <dbReference type="ARBA" id="ARBA00022448"/>
    </source>
</evidence>
<dbReference type="PROSITE" id="PS51257">
    <property type="entry name" value="PROKAR_LIPOPROTEIN"/>
    <property type="match status" value="1"/>
</dbReference>
<evidence type="ECO:0000313" key="7">
    <source>
        <dbReference type="EMBL" id="NYI70934.1"/>
    </source>
</evidence>
<dbReference type="AlphaFoldDB" id="A0A7Z0D8J9"/>
<dbReference type="SUPFAM" id="SSF53807">
    <property type="entry name" value="Helical backbone' metal receptor"/>
    <property type="match status" value="1"/>
</dbReference>
<dbReference type="InterPro" id="IPR006311">
    <property type="entry name" value="TAT_signal"/>
</dbReference>
<sequence>MLNRRSLLFSLGLAAVAAGTAGCSAPAPAAPADDSYSHTLTGYGGKTVTLPRAPQRVVTDFYSLAAMAPYGIRPVGAWGYGLADDTSLGGASIEGVPIVGKDAEFNLETLAGLTPDVLIGFGNADGTGWTWWEEPVAEQATAIAPFMPIEMRGRGVDELIGEYAELARSLGGAVDTPELARARDDYAAAQERIRGLAADKQLTVLPLSIGADTNYVGVNQAQLQLLGACGVRFTEYPVEGDSAWAEVSWENLAGDESDLIMVLDGYPAEAEKNPVFGDLAAIRAGQRTPWNDKRPYHHANYAAWLNQFADAYTAARPLT</sequence>
<dbReference type="RefSeq" id="WP_179444828.1">
    <property type="nucleotide sequence ID" value="NZ_JACBZS010000001.1"/>
</dbReference>
<evidence type="ECO:0000313" key="8">
    <source>
        <dbReference type="Proteomes" id="UP000527616"/>
    </source>
</evidence>
<keyword evidence="3" id="KW-0813">Transport</keyword>
<dbReference type="Gene3D" id="3.40.50.1980">
    <property type="entry name" value="Nitrogenase molybdenum iron protein domain"/>
    <property type="match status" value="2"/>
</dbReference>
<dbReference type="PANTHER" id="PTHR30532:SF24">
    <property type="entry name" value="FERRIC ENTEROBACTIN-BINDING PERIPLASMIC PROTEIN FEPB"/>
    <property type="match status" value="1"/>
</dbReference>
<proteinExistence type="inferred from homology"/>
<comment type="similarity">
    <text evidence="2">Belongs to the bacterial solute-binding protein 8 family.</text>
</comment>
<reference evidence="7 8" key="1">
    <citation type="submission" date="2020-07" db="EMBL/GenBank/DDBJ databases">
        <title>Sequencing the genomes of 1000 actinobacteria strains.</title>
        <authorList>
            <person name="Klenk H.-P."/>
        </authorList>
    </citation>
    <scope>NUCLEOTIDE SEQUENCE [LARGE SCALE GENOMIC DNA]</scope>
    <source>
        <strain evidence="7 8">DSM 103164</strain>
    </source>
</reference>
<feature type="signal peptide" evidence="5">
    <location>
        <begin position="1"/>
        <end position="29"/>
    </location>
</feature>
<dbReference type="PROSITE" id="PS51318">
    <property type="entry name" value="TAT"/>
    <property type="match status" value="1"/>
</dbReference>
<dbReference type="InterPro" id="IPR051313">
    <property type="entry name" value="Bact_iron-sidero_bind"/>
</dbReference>
<evidence type="ECO:0000256" key="5">
    <source>
        <dbReference type="SAM" id="SignalP"/>
    </source>
</evidence>
<dbReference type="InterPro" id="IPR002491">
    <property type="entry name" value="ABC_transptr_periplasmic_BD"/>
</dbReference>
<dbReference type="PROSITE" id="PS50983">
    <property type="entry name" value="FE_B12_PBP"/>
    <property type="match status" value="1"/>
</dbReference>
<evidence type="ECO:0000259" key="6">
    <source>
        <dbReference type="PROSITE" id="PS50983"/>
    </source>
</evidence>
<protein>
    <submittedName>
        <fullName evidence="7">Iron complex transport system substrate-binding protein</fullName>
    </submittedName>
</protein>
<keyword evidence="4 5" id="KW-0732">Signal</keyword>
<gene>
    <name evidence="7" type="ORF">GGQ54_001494</name>
</gene>
<dbReference type="GO" id="GO:0030288">
    <property type="term" value="C:outer membrane-bounded periplasmic space"/>
    <property type="evidence" value="ECO:0007669"/>
    <property type="project" value="TreeGrafter"/>
</dbReference>
<comment type="subcellular location">
    <subcellularLocation>
        <location evidence="1">Cell envelope</location>
    </subcellularLocation>
</comment>
<dbReference type="GO" id="GO:1901678">
    <property type="term" value="P:iron coordination entity transport"/>
    <property type="evidence" value="ECO:0007669"/>
    <property type="project" value="UniProtKB-ARBA"/>
</dbReference>
<feature type="domain" description="Fe/B12 periplasmic-binding" evidence="6">
    <location>
        <begin position="55"/>
        <end position="319"/>
    </location>
</feature>
<evidence type="ECO:0000256" key="2">
    <source>
        <dbReference type="ARBA" id="ARBA00008814"/>
    </source>
</evidence>
<dbReference type="PANTHER" id="PTHR30532">
    <property type="entry name" value="IRON III DICITRATE-BINDING PERIPLASMIC PROTEIN"/>
    <property type="match status" value="1"/>
</dbReference>